<protein>
    <submittedName>
        <fullName evidence="1">Uncharacterized protein</fullName>
    </submittedName>
</protein>
<evidence type="ECO:0000313" key="2">
    <source>
        <dbReference type="Proteomes" id="UP001177021"/>
    </source>
</evidence>
<organism evidence="1 2">
    <name type="scientific">Trifolium pratense</name>
    <name type="common">Red clover</name>
    <dbReference type="NCBI Taxonomy" id="57577"/>
    <lineage>
        <taxon>Eukaryota</taxon>
        <taxon>Viridiplantae</taxon>
        <taxon>Streptophyta</taxon>
        <taxon>Embryophyta</taxon>
        <taxon>Tracheophyta</taxon>
        <taxon>Spermatophyta</taxon>
        <taxon>Magnoliopsida</taxon>
        <taxon>eudicotyledons</taxon>
        <taxon>Gunneridae</taxon>
        <taxon>Pentapetalae</taxon>
        <taxon>rosids</taxon>
        <taxon>fabids</taxon>
        <taxon>Fabales</taxon>
        <taxon>Fabaceae</taxon>
        <taxon>Papilionoideae</taxon>
        <taxon>50 kb inversion clade</taxon>
        <taxon>NPAAA clade</taxon>
        <taxon>Hologalegina</taxon>
        <taxon>IRL clade</taxon>
        <taxon>Trifolieae</taxon>
        <taxon>Trifolium</taxon>
    </lineage>
</organism>
<evidence type="ECO:0000313" key="1">
    <source>
        <dbReference type="EMBL" id="CAJ2654960.1"/>
    </source>
</evidence>
<sequence length="196" mass="22282">MRSFSKNKLSSCFRPVVDIDNMLESKVAAHRSATKPVSKFSKSWIKVVLLETILNRRAHHKNRYGLDCFRGSKNNYSTHKKETKPSLSTLSTHSSSISSSKVSPSKNMCTKVEGKKANHGSTLLEKQKKFEFYAMCLVFISLVFTVFWGKLYGIILTSIFLYFFTVCNSNYSGQKNYYTKYGCKGHYGKCAQSELS</sequence>
<accession>A0ACB0KCB6</accession>
<proteinExistence type="predicted"/>
<keyword evidence="2" id="KW-1185">Reference proteome</keyword>
<gene>
    <name evidence="1" type="ORF">MILVUS5_LOCUS21992</name>
</gene>
<name>A0ACB0KCB6_TRIPR</name>
<comment type="caution">
    <text evidence="1">The sequence shown here is derived from an EMBL/GenBank/DDBJ whole genome shotgun (WGS) entry which is preliminary data.</text>
</comment>
<dbReference type="Proteomes" id="UP001177021">
    <property type="component" value="Unassembled WGS sequence"/>
</dbReference>
<reference evidence="1" key="1">
    <citation type="submission" date="2023-10" db="EMBL/GenBank/DDBJ databases">
        <authorList>
            <person name="Rodriguez Cubillos JULIANA M."/>
            <person name="De Vega J."/>
        </authorList>
    </citation>
    <scope>NUCLEOTIDE SEQUENCE</scope>
</reference>
<dbReference type="EMBL" id="CASHSV030000206">
    <property type="protein sequence ID" value="CAJ2654960.1"/>
    <property type="molecule type" value="Genomic_DNA"/>
</dbReference>